<sequence length="55" mass="5659">MIEASATGHTGTPDEVARAGEFLLSDDSSFITGTDLLIDGGVMAAIKAGRYQLGM</sequence>
<organism evidence="1 2">
    <name type="scientific">Streptococcus gallolyticus</name>
    <dbReference type="NCBI Taxonomy" id="315405"/>
    <lineage>
        <taxon>Bacteria</taxon>
        <taxon>Bacillati</taxon>
        <taxon>Bacillota</taxon>
        <taxon>Bacilli</taxon>
        <taxon>Lactobacillales</taxon>
        <taxon>Streptococcaceae</taxon>
        <taxon>Streptococcus</taxon>
    </lineage>
</organism>
<evidence type="ECO:0000313" key="2">
    <source>
        <dbReference type="Proteomes" id="UP000183629"/>
    </source>
</evidence>
<dbReference type="SUPFAM" id="SSF51735">
    <property type="entry name" value="NAD(P)-binding Rossmann-fold domains"/>
    <property type="match status" value="1"/>
</dbReference>
<dbReference type="Pfam" id="PF13561">
    <property type="entry name" value="adh_short_C2"/>
    <property type="match status" value="1"/>
</dbReference>
<dbReference type="Gene3D" id="3.40.50.720">
    <property type="entry name" value="NAD(P)-binding Rossmann-like Domain"/>
    <property type="match status" value="1"/>
</dbReference>
<dbReference type="Proteomes" id="UP000183629">
    <property type="component" value="Unassembled WGS sequence"/>
</dbReference>
<name>A0A1I7GK79_9STRE</name>
<evidence type="ECO:0000313" key="1">
    <source>
        <dbReference type="EMBL" id="SFU48845.1"/>
    </source>
</evidence>
<accession>A0A1I7GK79</accession>
<keyword evidence="2" id="KW-1185">Reference proteome</keyword>
<protein>
    <submittedName>
        <fullName evidence="1">Uncharacterized protein</fullName>
    </submittedName>
</protein>
<reference evidence="2" key="1">
    <citation type="submission" date="2016-10" db="EMBL/GenBank/DDBJ databases">
        <authorList>
            <person name="Varghese N."/>
            <person name="Submissions S."/>
        </authorList>
    </citation>
    <scope>NUCLEOTIDE SEQUENCE [LARGE SCALE GENOMIC DNA]</scope>
    <source>
        <strain evidence="2">LMG 15572</strain>
    </source>
</reference>
<dbReference type="EMBL" id="FPBN01000002">
    <property type="protein sequence ID" value="SFU48845.1"/>
    <property type="molecule type" value="Genomic_DNA"/>
</dbReference>
<dbReference type="AlphaFoldDB" id="A0A1I7GK79"/>
<gene>
    <name evidence="1" type="ORF">SAMN05660328_102192</name>
</gene>
<dbReference type="InterPro" id="IPR002347">
    <property type="entry name" value="SDR_fam"/>
</dbReference>
<dbReference type="InterPro" id="IPR036291">
    <property type="entry name" value="NAD(P)-bd_dom_sf"/>
</dbReference>
<proteinExistence type="predicted"/>